<dbReference type="InterPro" id="IPR001841">
    <property type="entry name" value="Znf_RING"/>
</dbReference>
<sequence length="269" mass="30741">MEIFIIDFFLTYCKYLTVSDSEEVLDTPCPICQETILDTNRSFIQVDLPNCKHIICSQCLQLHIAHGNVECPLCRTTWFEHLPDPFVSNPAPTININDYWHTNRSNSSAASTDSDIGYLPMPSDVDSSYVVEQRAGRTSISSISSTNNVDDYSPDGFLRDGMAGSHASERIDFLTDIHRHFHLWIREPRTNPLTHWRAWRAQLGMTNIPWDPVNEAKQMRRDIGEAMGLDSDAEMLERVTDPFVFWRSLKALRRLRGRAESSLSNSDSE</sequence>
<dbReference type="Gene3D" id="3.30.40.10">
    <property type="entry name" value="Zinc/RING finger domain, C3HC4 (zinc finger)"/>
    <property type="match status" value="1"/>
</dbReference>
<keyword evidence="2 4" id="KW-0863">Zinc-finger</keyword>
<evidence type="ECO:0000313" key="6">
    <source>
        <dbReference type="EMBL" id="KAF2110528.1"/>
    </source>
</evidence>
<name>A0A6A5YWP2_9PLEO</name>
<dbReference type="GO" id="GO:0008270">
    <property type="term" value="F:zinc ion binding"/>
    <property type="evidence" value="ECO:0007669"/>
    <property type="project" value="UniProtKB-KW"/>
</dbReference>
<keyword evidence="7" id="KW-1185">Reference proteome</keyword>
<proteinExistence type="predicted"/>
<dbReference type="InterPro" id="IPR013083">
    <property type="entry name" value="Znf_RING/FYVE/PHD"/>
</dbReference>
<evidence type="ECO:0000313" key="7">
    <source>
        <dbReference type="Proteomes" id="UP000799770"/>
    </source>
</evidence>
<dbReference type="AlphaFoldDB" id="A0A6A5YWP2"/>
<dbReference type="Proteomes" id="UP000799770">
    <property type="component" value="Unassembled WGS sequence"/>
</dbReference>
<dbReference type="PROSITE" id="PS00518">
    <property type="entry name" value="ZF_RING_1"/>
    <property type="match status" value="1"/>
</dbReference>
<evidence type="ECO:0000256" key="1">
    <source>
        <dbReference type="ARBA" id="ARBA00022723"/>
    </source>
</evidence>
<dbReference type="PROSITE" id="PS50089">
    <property type="entry name" value="ZF_RING_2"/>
    <property type="match status" value="1"/>
</dbReference>
<dbReference type="InterPro" id="IPR017907">
    <property type="entry name" value="Znf_RING_CS"/>
</dbReference>
<dbReference type="Pfam" id="PF00097">
    <property type="entry name" value="zf-C3HC4"/>
    <property type="match status" value="1"/>
</dbReference>
<dbReference type="SMART" id="SM00184">
    <property type="entry name" value="RING"/>
    <property type="match status" value="1"/>
</dbReference>
<reference evidence="6" key="1">
    <citation type="journal article" date="2020" name="Stud. Mycol.">
        <title>101 Dothideomycetes genomes: a test case for predicting lifestyles and emergence of pathogens.</title>
        <authorList>
            <person name="Haridas S."/>
            <person name="Albert R."/>
            <person name="Binder M."/>
            <person name="Bloem J."/>
            <person name="Labutti K."/>
            <person name="Salamov A."/>
            <person name="Andreopoulos B."/>
            <person name="Baker S."/>
            <person name="Barry K."/>
            <person name="Bills G."/>
            <person name="Bluhm B."/>
            <person name="Cannon C."/>
            <person name="Castanera R."/>
            <person name="Culley D."/>
            <person name="Daum C."/>
            <person name="Ezra D."/>
            <person name="Gonzalez J."/>
            <person name="Henrissat B."/>
            <person name="Kuo A."/>
            <person name="Liang C."/>
            <person name="Lipzen A."/>
            <person name="Lutzoni F."/>
            <person name="Magnuson J."/>
            <person name="Mondo S."/>
            <person name="Nolan M."/>
            <person name="Ohm R."/>
            <person name="Pangilinan J."/>
            <person name="Park H.-J."/>
            <person name="Ramirez L."/>
            <person name="Alfaro M."/>
            <person name="Sun H."/>
            <person name="Tritt A."/>
            <person name="Yoshinaga Y."/>
            <person name="Zwiers L.-H."/>
            <person name="Turgeon B."/>
            <person name="Goodwin S."/>
            <person name="Spatafora J."/>
            <person name="Crous P."/>
            <person name="Grigoriev I."/>
        </authorList>
    </citation>
    <scope>NUCLEOTIDE SEQUENCE</scope>
    <source>
        <strain evidence="6">CBS 627.86</strain>
    </source>
</reference>
<dbReference type="EMBL" id="ML977338">
    <property type="protein sequence ID" value="KAF2110528.1"/>
    <property type="molecule type" value="Genomic_DNA"/>
</dbReference>
<keyword evidence="3" id="KW-0862">Zinc</keyword>
<keyword evidence="1" id="KW-0479">Metal-binding</keyword>
<protein>
    <recommendedName>
        <fullName evidence="5">RING-type domain-containing protein</fullName>
    </recommendedName>
</protein>
<evidence type="ECO:0000256" key="3">
    <source>
        <dbReference type="ARBA" id="ARBA00022833"/>
    </source>
</evidence>
<organism evidence="6 7">
    <name type="scientific">Lophiotrema nucula</name>
    <dbReference type="NCBI Taxonomy" id="690887"/>
    <lineage>
        <taxon>Eukaryota</taxon>
        <taxon>Fungi</taxon>
        <taxon>Dikarya</taxon>
        <taxon>Ascomycota</taxon>
        <taxon>Pezizomycotina</taxon>
        <taxon>Dothideomycetes</taxon>
        <taxon>Pleosporomycetidae</taxon>
        <taxon>Pleosporales</taxon>
        <taxon>Lophiotremataceae</taxon>
        <taxon>Lophiotrema</taxon>
    </lineage>
</organism>
<evidence type="ECO:0000256" key="4">
    <source>
        <dbReference type="PROSITE-ProRule" id="PRU00175"/>
    </source>
</evidence>
<feature type="domain" description="RING-type" evidence="5">
    <location>
        <begin position="29"/>
        <end position="75"/>
    </location>
</feature>
<accession>A0A6A5YWP2</accession>
<evidence type="ECO:0000259" key="5">
    <source>
        <dbReference type="PROSITE" id="PS50089"/>
    </source>
</evidence>
<dbReference type="InterPro" id="IPR018957">
    <property type="entry name" value="Znf_C3HC4_RING-type"/>
</dbReference>
<evidence type="ECO:0000256" key="2">
    <source>
        <dbReference type="ARBA" id="ARBA00022771"/>
    </source>
</evidence>
<gene>
    <name evidence="6" type="ORF">BDV96DRAFT_651159</name>
</gene>
<dbReference type="SUPFAM" id="SSF57850">
    <property type="entry name" value="RING/U-box"/>
    <property type="match status" value="1"/>
</dbReference>